<dbReference type="GO" id="GO:0045087">
    <property type="term" value="P:innate immune response"/>
    <property type="evidence" value="ECO:0007669"/>
    <property type="project" value="InterPro"/>
</dbReference>
<protein>
    <recommendedName>
        <fullName evidence="6">Beta-defensin</fullName>
    </recommendedName>
</protein>
<sequence length="81" mass="9249">HLALSYLTSLLFYSNLALTHGFQEICWRPNGYCRKKCWKDEAFVSRCLNGYECCLPPLPPVDTFDALNELTSPEPACFSEL</sequence>
<organism evidence="8 9">
    <name type="scientific">Ornithorhynchus anatinus</name>
    <name type="common">Duckbill platypus</name>
    <dbReference type="NCBI Taxonomy" id="9258"/>
    <lineage>
        <taxon>Eukaryota</taxon>
        <taxon>Metazoa</taxon>
        <taxon>Chordata</taxon>
        <taxon>Craniata</taxon>
        <taxon>Vertebrata</taxon>
        <taxon>Euteleostomi</taxon>
        <taxon>Mammalia</taxon>
        <taxon>Monotremata</taxon>
        <taxon>Ornithorhynchidae</taxon>
        <taxon>Ornithorhynchus</taxon>
    </lineage>
</organism>
<dbReference type="Ensembl" id="ENSOANT00000065631.1">
    <property type="protein sequence ID" value="ENSOANP00000044671.1"/>
    <property type="gene ID" value="ENSOANG00000039264.1"/>
</dbReference>
<evidence type="ECO:0000256" key="2">
    <source>
        <dbReference type="ARBA" id="ARBA00007371"/>
    </source>
</evidence>
<dbReference type="Proteomes" id="UP000002279">
    <property type="component" value="Chromosome X2"/>
</dbReference>
<accession>A0A6I8NUJ8</accession>
<reference evidence="8 9" key="1">
    <citation type="journal article" date="2008" name="Nature">
        <title>Genome analysis of the platypus reveals unique signatures of evolution.</title>
        <authorList>
            <person name="Warren W.C."/>
            <person name="Hillier L.W."/>
            <person name="Marshall Graves J.A."/>
            <person name="Birney E."/>
            <person name="Ponting C.P."/>
            <person name="Grutzner F."/>
            <person name="Belov K."/>
            <person name="Miller W."/>
            <person name="Clarke L."/>
            <person name="Chinwalla A.T."/>
            <person name="Yang S.P."/>
            <person name="Heger A."/>
            <person name="Locke D.P."/>
            <person name="Miethke P."/>
            <person name="Waters P.D."/>
            <person name="Veyrunes F."/>
            <person name="Fulton L."/>
            <person name="Fulton B."/>
            <person name="Graves T."/>
            <person name="Wallis J."/>
            <person name="Puente X.S."/>
            <person name="Lopez-Otin C."/>
            <person name="Ordonez G.R."/>
            <person name="Eichler E.E."/>
            <person name="Chen L."/>
            <person name="Cheng Z."/>
            <person name="Deakin J.E."/>
            <person name="Alsop A."/>
            <person name="Thompson K."/>
            <person name="Kirby P."/>
            <person name="Papenfuss A.T."/>
            <person name="Wakefield M.J."/>
            <person name="Olender T."/>
            <person name="Lancet D."/>
            <person name="Huttley G.A."/>
            <person name="Smit A.F."/>
            <person name="Pask A."/>
            <person name="Temple-Smith P."/>
            <person name="Batzer M.A."/>
            <person name="Walker J.A."/>
            <person name="Konkel M.K."/>
            <person name="Harris R.S."/>
            <person name="Whittington C.M."/>
            <person name="Wong E.S."/>
            <person name="Gemmell N.J."/>
            <person name="Buschiazzo E."/>
            <person name="Vargas Jentzsch I.M."/>
            <person name="Merkel A."/>
            <person name="Schmitz J."/>
            <person name="Zemann A."/>
            <person name="Churakov G."/>
            <person name="Kriegs J.O."/>
            <person name="Brosius J."/>
            <person name="Murchison E.P."/>
            <person name="Sachidanandam R."/>
            <person name="Smith C."/>
            <person name="Hannon G.J."/>
            <person name="Tsend-Ayush E."/>
            <person name="McMillan D."/>
            <person name="Attenborough R."/>
            <person name="Rens W."/>
            <person name="Ferguson-Smith M."/>
            <person name="Lefevre C.M."/>
            <person name="Sharp J.A."/>
            <person name="Nicholas K.R."/>
            <person name="Ray D.A."/>
            <person name="Kube M."/>
            <person name="Reinhardt R."/>
            <person name="Pringle T.H."/>
            <person name="Taylor J."/>
            <person name="Jones R.C."/>
            <person name="Nixon B."/>
            <person name="Dacheux J.L."/>
            <person name="Niwa H."/>
            <person name="Sekita Y."/>
            <person name="Huang X."/>
            <person name="Stark A."/>
            <person name="Kheradpour P."/>
            <person name="Kellis M."/>
            <person name="Flicek P."/>
            <person name="Chen Y."/>
            <person name="Webber C."/>
            <person name="Hardison R."/>
            <person name="Nelson J."/>
            <person name="Hallsworth-Pepin K."/>
            <person name="Delehaunty K."/>
            <person name="Markovic C."/>
            <person name="Minx P."/>
            <person name="Feng Y."/>
            <person name="Kremitzki C."/>
            <person name="Mitreva M."/>
            <person name="Glasscock J."/>
            <person name="Wylie T."/>
            <person name="Wohldmann P."/>
            <person name="Thiru P."/>
            <person name="Nhan M.N."/>
            <person name="Pohl C.S."/>
            <person name="Smith S.M."/>
            <person name="Hou S."/>
            <person name="Nefedov M."/>
            <person name="de Jong P.J."/>
            <person name="Renfree M.B."/>
            <person name="Mardis E.R."/>
            <person name="Wilson R.K."/>
        </authorList>
    </citation>
    <scope>NUCLEOTIDE SEQUENCE [LARGE SCALE GENOMIC DNA]</scope>
    <source>
        <strain evidence="8 9">Glennie</strain>
    </source>
</reference>
<evidence type="ECO:0000313" key="8">
    <source>
        <dbReference type="Ensembl" id="ENSOANP00000044671.1"/>
    </source>
</evidence>
<dbReference type="GO" id="GO:0042742">
    <property type="term" value="P:defense response to bacterium"/>
    <property type="evidence" value="ECO:0007669"/>
    <property type="project" value="UniProtKB-UniRule"/>
</dbReference>
<name>A0A6I8NUJ8_ORNAN</name>
<evidence type="ECO:0000313" key="9">
    <source>
        <dbReference type="Proteomes" id="UP000002279"/>
    </source>
</evidence>
<reference evidence="8" key="3">
    <citation type="submission" date="2025-09" db="UniProtKB">
        <authorList>
            <consortium name="Ensembl"/>
        </authorList>
    </citation>
    <scope>IDENTIFICATION</scope>
    <source>
        <strain evidence="8">Glennie</strain>
    </source>
</reference>
<comment type="similarity">
    <text evidence="2 6">Belongs to the beta-defensin family.</text>
</comment>
<dbReference type="InterPro" id="IPR025933">
    <property type="entry name" value="Beta_defensin_dom"/>
</dbReference>
<evidence type="ECO:0000256" key="3">
    <source>
        <dbReference type="ARBA" id="ARBA00022525"/>
    </source>
</evidence>
<dbReference type="Gene3D" id="3.10.360.10">
    <property type="entry name" value="Antimicrobial Peptide, Beta-defensin 2, Chain A"/>
    <property type="match status" value="1"/>
</dbReference>
<evidence type="ECO:0000259" key="7">
    <source>
        <dbReference type="Pfam" id="PF13841"/>
    </source>
</evidence>
<evidence type="ECO:0000256" key="1">
    <source>
        <dbReference type="ARBA" id="ARBA00004613"/>
    </source>
</evidence>
<keyword evidence="6" id="KW-0044">Antibiotic</keyword>
<feature type="domain" description="Beta-defensin" evidence="7">
    <location>
        <begin position="25"/>
        <end position="54"/>
    </location>
</feature>
<keyword evidence="6" id="KW-0211">Defensin</keyword>
<feature type="signal peptide" evidence="6">
    <location>
        <begin position="1"/>
        <end position="21"/>
    </location>
</feature>
<keyword evidence="6" id="KW-0929">Antimicrobial</keyword>
<comment type="subcellular location">
    <subcellularLocation>
        <location evidence="1 6">Secreted</location>
    </subcellularLocation>
</comment>
<dbReference type="AlphaFoldDB" id="A0A6I8NUJ8"/>
<dbReference type="FunCoup" id="A0A6I8NUJ8">
    <property type="interactions" value="1"/>
</dbReference>
<feature type="chain" id="PRO_5026373978" description="Beta-defensin" evidence="6">
    <location>
        <begin position="22"/>
        <end position="81"/>
    </location>
</feature>
<evidence type="ECO:0000256" key="4">
    <source>
        <dbReference type="ARBA" id="ARBA00022729"/>
    </source>
</evidence>
<keyword evidence="4 6" id="KW-0732">Signal</keyword>
<keyword evidence="3 6" id="KW-0964">Secreted</keyword>
<evidence type="ECO:0000256" key="5">
    <source>
        <dbReference type="ARBA" id="ARBA00023157"/>
    </source>
</evidence>
<dbReference type="GO" id="GO:0005576">
    <property type="term" value="C:extracellular region"/>
    <property type="evidence" value="ECO:0007669"/>
    <property type="project" value="UniProtKB-SubCell"/>
</dbReference>
<proteinExistence type="inferred from homology"/>
<dbReference type="InParanoid" id="A0A6I8NUJ8"/>
<dbReference type="Pfam" id="PF13841">
    <property type="entry name" value="Defensin_beta_2"/>
    <property type="match status" value="1"/>
</dbReference>
<evidence type="ECO:0000256" key="6">
    <source>
        <dbReference type="RuleBase" id="RU231113"/>
    </source>
</evidence>
<keyword evidence="5" id="KW-1015">Disulfide bond</keyword>
<comment type="function">
    <text evidence="6">Has antibacterial activity.</text>
</comment>
<keyword evidence="9" id="KW-1185">Reference proteome</keyword>
<dbReference type="OMA" id="CIETEIH"/>
<reference evidence="8" key="2">
    <citation type="submission" date="2025-08" db="UniProtKB">
        <authorList>
            <consortium name="Ensembl"/>
        </authorList>
    </citation>
    <scope>IDENTIFICATION</scope>
    <source>
        <strain evidence="8">Glennie</strain>
    </source>
</reference>